<dbReference type="PANTHER" id="PTHR32089">
    <property type="entry name" value="METHYL-ACCEPTING CHEMOTAXIS PROTEIN MCPB"/>
    <property type="match status" value="1"/>
</dbReference>
<dbReference type="SMART" id="SM00304">
    <property type="entry name" value="HAMP"/>
    <property type="match status" value="1"/>
</dbReference>
<evidence type="ECO:0000256" key="6">
    <source>
        <dbReference type="PROSITE-ProRule" id="PRU00284"/>
    </source>
</evidence>
<feature type="domain" description="Methyl-accepting transducer" evidence="8">
    <location>
        <begin position="139"/>
        <end position="375"/>
    </location>
</feature>
<dbReference type="KEGG" id="bon:A361_13605"/>
<feature type="transmembrane region" description="Helical" evidence="7">
    <location>
        <begin position="44"/>
        <end position="67"/>
    </location>
</feature>
<sequence length="425" mass="45334">MIEKGVRFMSQLSYMLRTLIVIIPTVLIISVAVCVGNGLKGNAFWITIAFIMILGSLAGILSAFMNYRKFIAPISKINAFIDELADGNMSTRLDEKSVGQLGSIASALNHTAAAWQEVLNKVVIASNEVTQYAQQLSSGAQQTNMATSHIAEVIEEVAAGADNQVKGVGTASHVIMQMSESLTQVAANSEQVTEQINDSLEKANHGSASISTAACQMNSIHVNVQDLSKVVKGLGQRSQEIGKIIEVITGIAAQTNLLALNAAIEAARAGEQGKGFAVVANEVRNLAEKSAESTLQISQLISKIQEETNQVVQTMDLVNHEVTEGMEVMKDAGDSFAQIQQSVSTVTNQMEEVASAIQHMSVGSQKMVQSMDEISHVANESAMATQSVLASTEEQAASMEEISLSADQLTSMAEDLKGLISRFKL</sequence>
<keyword evidence="4 6" id="KW-0807">Transducer</keyword>
<protein>
    <recommendedName>
        <fullName evidence="12">Chemotaxis protein</fullName>
    </recommendedName>
</protein>
<evidence type="ECO:0000256" key="1">
    <source>
        <dbReference type="ARBA" id="ARBA00004236"/>
    </source>
</evidence>
<dbReference type="Pfam" id="PF00672">
    <property type="entry name" value="HAMP"/>
    <property type="match status" value="1"/>
</dbReference>
<dbReference type="CDD" id="cd11386">
    <property type="entry name" value="MCP_signal"/>
    <property type="match status" value="1"/>
</dbReference>
<dbReference type="STRING" id="1196031.A361_13605"/>
<dbReference type="Gene3D" id="6.10.340.10">
    <property type="match status" value="1"/>
</dbReference>
<dbReference type="Gene3D" id="1.10.287.950">
    <property type="entry name" value="Methyl-accepting chemotaxis protein"/>
    <property type="match status" value="1"/>
</dbReference>
<keyword evidence="3 7" id="KW-0472">Membrane</keyword>
<comment type="subcellular location">
    <subcellularLocation>
        <location evidence="1">Cell membrane</location>
    </subcellularLocation>
</comment>
<feature type="transmembrane region" description="Helical" evidence="7">
    <location>
        <begin position="12"/>
        <end position="38"/>
    </location>
</feature>
<evidence type="ECO:0000256" key="3">
    <source>
        <dbReference type="ARBA" id="ARBA00023136"/>
    </source>
</evidence>
<evidence type="ECO:0008006" key="12">
    <source>
        <dbReference type="Google" id="ProtNLM"/>
    </source>
</evidence>
<keyword evidence="7" id="KW-0812">Transmembrane</keyword>
<dbReference type="eggNOG" id="COG0840">
    <property type="taxonomic scope" value="Bacteria"/>
</dbReference>
<dbReference type="GO" id="GO:0006935">
    <property type="term" value="P:chemotaxis"/>
    <property type="evidence" value="ECO:0007669"/>
    <property type="project" value="InterPro"/>
</dbReference>
<proteinExistence type="inferred from homology"/>
<dbReference type="Proteomes" id="UP000077856">
    <property type="component" value="Chromosome"/>
</dbReference>
<dbReference type="PROSITE" id="PS50111">
    <property type="entry name" value="CHEMOTAXIS_TRANSDUC_2"/>
    <property type="match status" value="1"/>
</dbReference>
<evidence type="ECO:0000259" key="9">
    <source>
        <dbReference type="PROSITE" id="PS50885"/>
    </source>
</evidence>
<evidence type="ECO:0000313" key="11">
    <source>
        <dbReference type="Proteomes" id="UP000077856"/>
    </source>
</evidence>
<dbReference type="GO" id="GO:0004888">
    <property type="term" value="F:transmembrane signaling receptor activity"/>
    <property type="evidence" value="ECO:0007669"/>
    <property type="project" value="InterPro"/>
</dbReference>
<comment type="similarity">
    <text evidence="5">Belongs to the methyl-accepting chemotaxis (MCP) protein family.</text>
</comment>
<evidence type="ECO:0000313" key="10">
    <source>
        <dbReference type="EMBL" id="AND40138.1"/>
    </source>
</evidence>
<dbReference type="PRINTS" id="PR00260">
    <property type="entry name" value="CHEMTRNSDUCR"/>
</dbReference>
<dbReference type="SMART" id="SM00283">
    <property type="entry name" value="MA"/>
    <property type="match status" value="1"/>
</dbReference>
<dbReference type="GO" id="GO:0007165">
    <property type="term" value="P:signal transduction"/>
    <property type="evidence" value="ECO:0007669"/>
    <property type="project" value="UniProtKB-KW"/>
</dbReference>
<dbReference type="SUPFAM" id="SSF58104">
    <property type="entry name" value="Methyl-accepting chemotaxis protein (MCP) signaling domain"/>
    <property type="match status" value="1"/>
</dbReference>
<organism evidence="10 11">
    <name type="scientific">Cytobacillus oceanisediminis 2691</name>
    <dbReference type="NCBI Taxonomy" id="1196031"/>
    <lineage>
        <taxon>Bacteria</taxon>
        <taxon>Bacillati</taxon>
        <taxon>Bacillota</taxon>
        <taxon>Bacilli</taxon>
        <taxon>Bacillales</taxon>
        <taxon>Bacillaceae</taxon>
        <taxon>Cytobacillus</taxon>
    </lineage>
</organism>
<name>A0A160MCJ9_9BACI</name>
<keyword evidence="2" id="KW-1003">Cell membrane</keyword>
<accession>A0A160MCJ9</accession>
<dbReference type="InterPro" id="IPR003660">
    <property type="entry name" value="HAMP_dom"/>
</dbReference>
<reference evidence="10 11" key="1">
    <citation type="submission" date="2016-04" db="EMBL/GenBank/DDBJ databases">
        <title>Complete genome sequence of Bacillus oceanisediminis strain 2691.</title>
        <authorList>
            <person name="Jeong H."/>
            <person name="Kim H.J."/>
            <person name="Lee D.-W."/>
        </authorList>
    </citation>
    <scope>NUCLEOTIDE SEQUENCE [LARGE SCALE GENOMIC DNA]</scope>
    <source>
        <strain evidence="10 11">2691</strain>
    </source>
</reference>
<dbReference type="InterPro" id="IPR004090">
    <property type="entry name" value="Chemotax_Me-accpt_rcpt"/>
</dbReference>
<keyword evidence="7" id="KW-1133">Transmembrane helix</keyword>
<dbReference type="GO" id="GO:0005886">
    <property type="term" value="C:plasma membrane"/>
    <property type="evidence" value="ECO:0007669"/>
    <property type="project" value="UniProtKB-SubCell"/>
</dbReference>
<evidence type="ECO:0000259" key="8">
    <source>
        <dbReference type="PROSITE" id="PS50111"/>
    </source>
</evidence>
<dbReference type="FunFam" id="1.10.287.950:FF:000001">
    <property type="entry name" value="Methyl-accepting chemotaxis sensory transducer"/>
    <property type="match status" value="1"/>
</dbReference>
<evidence type="ECO:0000256" key="5">
    <source>
        <dbReference type="ARBA" id="ARBA00029447"/>
    </source>
</evidence>
<dbReference type="PROSITE" id="PS50885">
    <property type="entry name" value="HAMP"/>
    <property type="match status" value="1"/>
</dbReference>
<dbReference type="Pfam" id="PF00015">
    <property type="entry name" value="MCPsignal"/>
    <property type="match status" value="1"/>
</dbReference>
<evidence type="ECO:0000256" key="4">
    <source>
        <dbReference type="ARBA" id="ARBA00023224"/>
    </source>
</evidence>
<evidence type="ECO:0000256" key="7">
    <source>
        <dbReference type="SAM" id="Phobius"/>
    </source>
</evidence>
<dbReference type="InterPro" id="IPR004089">
    <property type="entry name" value="MCPsignal_dom"/>
</dbReference>
<gene>
    <name evidence="10" type="ORF">A361_13605</name>
</gene>
<evidence type="ECO:0000256" key="2">
    <source>
        <dbReference type="ARBA" id="ARBA00022475"/>
    </source>
</evidence>
<dbReference type="CDD" id="cd06225">
    <property type="entry name" value="HAMP"/>
    <property type="match status" value="1"/>
</dbReference>
<dbReference type="EMBL" id="CP015506">
    <property type="protein sequence ID" value="AND40138.1"/>
    <property type="molecule type" value="Genomic_DNA"/>
</dbReference>
<feature type="domain" description="HAMP" evidence="9">
    <location>
        <begin position="68"/>
        <end position="120"/>
    </location>
</feature>
<dbReference type="AlphaFoldDB" id="A0A160MCJ9"/>
<dbReference type="PANTHER" id="PTHR32089:SF112">
    <property type="entry name" value="LYSOZYME-LIKE PROTEIN-RELATED"/>
    <property type="match status" value="1"/>
</dbReference>